<dbReference type="PANTHER" id="PTHR37309:SF1">
    <property type="entry name" value="SLR0284 PROTEIN"/>
    <property type="match status" value="1"/>
</dbReference>
<feature type="transmembrane region" description="Helical" evidence="1">
    <location>
        <begin position="86"/>
        <end position="109"/>
    </location>
</feature>
<evidence type="ECO:0000256" key="1">
    <source>
        <dbReference type="SAM" id="Phobius"/>
    </source>
</evidence>
<gene>
    <name evidence="2" type="ORF">QE367_001986</name>
</gene>
<feature type="transmembrane region" description="Helical" evidence="1">
    <location>
        <begin position="26"/>
        <end position="49"/>
    </location>
</feature>
<feature type="transmembrane region" description="Helical" evidence="1">
    <location>
        <begin position="55"/>
        <end position="79"/>
    </location>
</feature>
<evidence type="ECO:0000313" key="2">
    <source>
        <dbReference type="EMBL" id="MDR6167782.1"/>
    </source>
</evidence>
<dbReference type="Proteomes" id="UP001260188">
    <property type="component" value="Unassembled WGS sequence"/>
</dbReference>
<dbReference type="InterPro" id="IPR007165">
    <property type="entry name" value="Phage_holin_4_2"/>
</dbReference>
<evidence type="ECO:0000313" key="3">
    <source>
        <dbReference type="Proteomes" id="UP001260188"/>
    </source>
</evidence>
<keyword evidence="1" id="KW-0812">Transmembrane</keyword>
<dbReference type="EMBL" id="JAVIZA010000001">
    <property type="protein sequence ID" value="MDR6167782.1"/>
    <property type="molecule type" value="Genomic_DNA"/>
</dbReference>
<comment type="caution">
    <text evidence="2">The sequence shown here is derived from an EMBL/GenBank/DDBJ whole genome shotgun (WGS) entry which is preliminary data.</text>
</comment>
<dbReference type="Pfam" id="PF04020">
    <property type="entry name" value="Phage_holin_4_2"/>
    <property type="match status" value="1"/>
</dbReference>
<sequence length="154" mass="16911">MPPPPPDDGSEAPWETDGTMSLIIRLIVNAFAVWIVTLIPALEVSVVAFPPGGDLQLVLTLLLIALIFGLVNAIVGTVLKVLAFPLYILTLGLISFVINGFLLWLTGWVTSGWDWGLRIGGFWLAVLAAIVIALINWVAGILFRPRRDRDRDRR</sequence>
<feature type="transmembrane region" description="Helical" evidence="1">
    <location>
        <begin position="121"/>
        <end position="143"/>
    </location>
</feature>
<organism evidence="2 3">
    <name type="scientific">Microbacterium paludicola</name>
    <dbReference type="NCBI Taxonomy" id="300019"/>
    <lineage>
        <taxon>Bacteria</taxon>
        <taxon>Bacillati</taxon>
        <taxon>Actinomycetota</taxon>
        <taxon>Actinomycetes</taxon>
        <taxon>Micrococcales</taxon>
        <taxon>Microbacteriaceae</taxon>
        <taxon>Microbacterium</taxon>
    </lineage>
</organism>
<protein>
    <submittedName>
        <fullName evidence="2">Membrane protein</fullName>
    </submittedName>
</protein>
<accession>A0ABU1I1M9</accession>
<reference evidence="2 3" key="1">
    <citation type="submission" date="2023-08" db="EMBL/GenBank/DDBJ databases">
        <title>Functional and genomic diversity of the sorghum phyllosphere microbiome.</title>
        <authorList>
            <person name="Shade A."/>
        </authorList>
    </citation>
    <scope>NUCLEOTIDE SEQUENCE [LARGE SCALE GENOMIC DNA]</scope>
    <source>
        <strain evidence="2 3">SORGH_AS_0919</strain>
    </source>
</reference>
<keyword evidence="3" id="KW-1185">Reference proteome</keyword>
<dbReference type="PANTHER" id="PTHR37309">
    <property type="entry name" value="SLR0284 PROTEIN"/>
    <property type="match status" value="1"/>
</dbReference>
<proteinExistence type="predicted"/>
<keyword evidence="1" id="KW-0472">Membrane</keyword>
<keyword evidence="1" id="KW-1133">Transmembrane helix</keyword>
<name>A0ABU1I1M9_9MICO</name>